<dbReference type="InterPro" id="IPR012340">
    <property type="entry name" value="NA-bd_OB-fold"/>
</dbReference>
<dbReference type="HAMAP" id="MF_01345_B">
    <property type="entry name" value="Ribosomal_uS17_B"/>
    <property type="match status" value="1"/>
</dbReference>
<name>A0A1W1V778_9PAST</name>
<dbReference type="CDD" id="cd00364">
    <property type="entry name" value="Ribosomal_uS17"/>
    <property type="match status" value="1"/>
</dbReference>
<evidence type="ECO:0000256" key="4">
    <source>
        <dbReference type="ARBA" id="ARBA00022980"/>
    </source>
</evidence>
<reference evidence="9" key="1">
    <citation type="submission" date="2017-04" db="EMBL/GenBank/DDBJ databases">
        <authorList>
            <person name="Varghese N."/>
            <person name="Submissions S."/>
        </authorList>
    </citation>
    <scope>NUCLEOTIDE SEQUENCE [LARGE SCALE GENOMIC DNA]</scope>
    <source>
        <strain evidence="9">DSM 23072</strain>
    </source>
</reference>
<evidence type="ECO:0000256" key="3">
    <source>
        <dbReference type="ARBA" id="ARBA00022884"/>
    </source>
</evidence>
<dbReference type="GO" id="GO:0022627">
    <property type="term" value="C:cytosolic small ribosomal subunit"/>
    <property type="evidence" value="ECO:0007669"/>
    <property type="project" value="UniProtKB-UniRule"/>
</dbReference>
<dbReference type="PANTHER" id="PTHR10744">
    <property type="entry name" value="40S RIBOSOMAL PROTEIN S11 FAMILY MEMBER"/>
    <property type="match status" value="1"/>
</dbReference>
<keyword evidence="4 6" id="KW-0689">Ribosomal protein</keyword>
<dbReference type="Gene3D" id="2.40.50.140">
    <property type="entry name" value="Nucleic acid-binding proteins"/>
    <property type="match status" value="1"/>
</dbReference>
<evidence type="ECO:0000313" key="8">
    <source>
        <dbReference type="EMBL" id="SMB88881.1"/>
    </source>
</evidence>
<evidence type="ECO:0000256" key="6">
    <source>
        <dbReference type="HAMAP-Rule" id="MF_01345"/>
    </source>
</evidence>
<protein>
    <recommendedName>
        <fullName evidence="6">Small ribosomal subunit protein uS17</fullName>
    </recommendedName>
</protein>
<evidence type="ECO:0000256" key="5">
    <source>
        <dbReference type="ARBA" id="ARBA00023274"/>
    </source>
</evidence>
<dbReference type="GO" id="GO:0006412">
    <property type="term" value="P:translation"/>
    <property type="evidence" value="ECO:0007669"/>
    <property type="project" value="UniProtKB-UniRule"/>
</dbReference>
<evidence type="ECO:0000256" key="2">
    <source>
        <dbReference type="ARBA" id="ARBA00022730"/>
    </source>
</evidence>
<dbReference type="NCBIfam" id="TIGR03635">
    <property type="entry name" value="uS17_bact"/>
    <property type="match status" value="1"/>
</dbReference>
<keyword evidence="2 6" id="KW-0699">rRNA-binding</keyword>
<dbReference type="FunFam" id="2.40.50.140:FF:000014">
    <property type="entry name" value="30S ribosomal protein S17"/>
    <property type="match status" value="1"/>
</dbReference>
<dbReference type="SUPFAM" id="SSF50249">
    <property type="entry name" value="Nucleic acid-binding proteins"/>
    <property type="match status" value="1"/>
</dbReference>
<evidence type="ECO:0000313" key="9">
    <source>
        <dbReference type="Proteomes" id="UP000192408"/>
    </source>
</evidence>
<evidence type="ECO:0000256" key="7">
    <source>
        <dbReference type="RuleBase" id="RU003872"/>
    </source>
</evidence>
<dbReference type="EMBL" id="FWWV01000057">
    <property type="protein sequence ID" value="SMB88881.1"/>
    <property type="molecule type" value="Genomic_DNA"/>
</dbReference>
<gene>
    <name evidence="6" type="primary">rpsQ</name>
    <name evidence="8" type="ORF">SAMN05660772_01222</name>
</gene>
<dbReference type="RefSeq" id="WP_084257850.1">
    <property type="nucleotide sequence ID" value="NZ_FWWV01000057.1"/>
</dbReference>
<sequence>MTDKIRTVQGRVISDKMDKSFTVAIERMVKHPLYGKFIRRTTKLHVHDESNAANVGDLVEIRECRPISKTKSWTLVRVVEKAVI</sequence>
<dbReference type="InterPro" id="IPR019979">
    <property type="entry name" value="Ribosomal_uS17_CS"/>
</dbReference>
<dbReference type="InterPro" id="IPR000266">
    <property type="entry name" value="Ribosomal_uS17"/>
</dbReference>
<keyword evidence="9" id="KW-1185">Reference proteome</keyword>
<organism evidence="8 9">
    <name type="scientific">Pasteurella testudinis DSM 23072</name>
    <dbReference type="NCBI Taxonomy" id="1122938"/>
    <lineage>
        <taxon>Bacteria</taxon>
        <taxon>Pseudomonadati</taxon>
        <taxon>Pseudomonadota</taxon>
        <taxon>Gammaproteobacteria</taxon>
        <taxon>Pasteurellales</taxon>
        <taxon>Pasteurellaceae</taxon>
        <taxon>Pasteurella</taxon>
    </lineage>
</organism>
<keyword evidence="5 6" id="KW-0687">Ribonucleoprotein</keyword>
<accession>A0A1W1V778</accession>
<evidence type="ECO:0000256" key="1">
    <source>
        <dbReference type="ARBA" id="ARBA00010254"/>
    </source>
</evidence>
<comment type="function">
    <text evidence="6">One of the primary rRNA binding proteins, it binds specifically to the 5'-end of 16S ribosomal RNA.</text>
</comment>
<dbReference type="NCBIfam" id="NF004123">
    <property type="entry name" value="PRK05610.1"/>
    <property type="match status" value="1"/>
</dbReference>
<proteinExistence type="inferred from homology"/>
<keyword evidence="3 6" id="KW-0694">RNA-binding</keyword>
<comment type="similarity">
    <text evidence="1 6 7">Belongs to the universal ribosomal protein uS17 family.</text>
</comment>
<dbReference type="PANTHER" id="PTHR10744:SF1">
    <property type="entry name" value="SMALL RIBOSOMAL SUBUNIT PROTEIN US17M"/>
    <property type="match status" value="1"/>
</dbReference>
<dbReference type="PRINTS" id="PR00973">
    <property type="entry name" value="RIBOSOMALS17"/>
</dbReference>
<dbReference type="STRING" id="1122938.SAMN05660772_01222"/>
<dbReference type="PROSITE" id="PS00056">
    <property type="entry name" value="RIBOSOMAL_S17"/>
    <property type="match status" value="1"/>
</dbReference>
<dbReference type="Pfam" id="PF00366">
    <property type="entry name" value="Ribosomal_S17"/>
    <property type="match status" value="1"/>
</dbReference>
<dbReference type="AlphaFoldDB" id="A0A1W1V778"/>
<comment type="subunit">
    <text evidence="6">Part of the 30S ribosomal subunit.</text>
</comment>
<dbReference type="InterPro" id="IPR019984">
    <property type="entry name" value="Ribosomal_uS17_bact/chlr"/>
</dbReference>
<dbReference type="GO" id="GO:0003735">
    <property type="term" value="F:structural constituent of ribosome"/>
    <property type="evidence" value="ECO:0007669"/>
    <property type="project" value="UniProtKB-UniRule"/>
</dbReference>
<dbReference type="Proteomes" id="UP000192408">
    <property type="component" value="Unassembled WGS sequence"/>
</dbReference>
<dbReference type="GO" id="GO:0019843">
    <property type="term" value="F:rRNA binding"/>
    <property type="evidence" value="ECO:0007669"/>
    <property type="project" value="UniProtKB-UniRule"/>
</dbReference>